<feature type="binding site" evidence="11">
    <location>
        <position position="130"/>
    </location>
    <ligand>
        <name>Mg(2+)</name>
        <dbReference type="ChEBI" id="CHEBI:18420"/>
    </ligand>
</feature>
<dbReference type="EC" id="3.1.3.15" evidence="11"/>
<keyword evidence="4 11" id="KW-0028">Amino-acid biosynthesis</keyword>
<dbReference type="Gene3D" id="3.40.50.1000">
    <property type="entry name" value="HAD superfamily/HAD-like"/>
    <property type="match status" value="1"/>
</dbReference>
<feature type="binding site" evidence="11">
    <location>
        <position position="103"/>
    </location>
    <ligand>
        <name>Zn(2+)</name>
        <dbReference type="ChEBI" id="CHEBI:29105"/>
    </ligand>
</feature>
<dbReference type="InterPro" id="IPR020565">
    <property type="entry name" value="ImidazoleglycerP_deHydtase_CS"/>
</dbReference>
<dbReference type="InterPro" id="IPR020568">
    <property type="entry name" value="Ribosomal_Su5_D2-typ_SF"/>
</dbReference>
<reference evidence="12" key="1">
    <citation type="submission" date="2022-05" db="EMBL/GenBank/DDBJ databases">
        <title>Impact of host demography and evolutionary history on endosymbiont molecular evolution: a test in carpenter ants (Genus Camponotus) and their Blochmannia endosymbionts.</title>
        <authorList>
            <person name="Manthey J.D."/>
            <person name="Giron J.C."/>
            <person name="Hruska J.P."/>
        </authorList>
    </citation>
    <scope>NUCLEOTIDE SEQUENCE</scope>
    <source>
        <strain evidence="12">C-006</strain>
    </source>
</reference>
<keyword evidence="6 11" id="KW-0378">Hydrolase</keyword>
<dbReference type="NCBIfam" id="NF003937">
    <property type="entry name" value="PRK05446.1"/>
    <property type="match status" value="1"/>
</dbReference>
<comment type="similarity">
    <text evidence="11">In the C-terminal section; belongs to the imidazoleglycerol-phosphate dehydratase family.</text>
</comment>
<dbReference type="PROSITE" id="PS00955">
    <property type="entry name" value="IGP_DEHYDRATASE_2"/>
    <property type="match status" value="1"/>
</dbReference>
<comment type="pathway">
    <text evidence="2 11">Amino-acid biosynthesis; L-histidine biosynthesis; L-histidine from 5-phospho-alpha-D-ribose 1-diphosphate: step 6/9.</text>
</comment>
<dbReference type="InterPro" id="IPR036412">
    <property type="entry name" value="HAD-like_sf"/>
</dbReference>
<dbReference type="GO" id="GO:0004424">
    <property type="term" value="F:imidazoleglycerol-phosphate dehydratase activity"/>
    <property type="evidence" value="ECO:0007669"/>
    <property type="project" value="UniProtKB-EC"/>
</dbReference>
<proteinExistence type="inferred from homology"/>
<evidence type="ECO:0000256" key="11">
    <source>
        <dbReference type="HAMAP-Rule" id="MF_01022"/>
    </source>
</evidence>
<keyword evidence="13" id="KW-1185">Reference proteome</keyword>
<dbReference type="Pfam" id="PF00475">
    <property type="entry name" value="IGPD"/>
    <property type="match status" value="1"/>
</dbReference>
<keyword evidence="8 11" id="KW-0368">Histidine biosynthesis</keyword>
<feature type="binding site" evidence="11">
    <location>
        <position position="11"/>
    </location>
    <ligand>
        <name>Mg(2+)</name>
        <dbReference type="ChEBI" id="CHEBI:18420"/>
    </ligand>
</feature>
<evidence type="ECO:0000256" key="3">
    <source>
        <dbReference type="ARBA" id="ARBA00022490"/>
    </source>
</evidence>
<evidence type="ECO:0000256" key="10">
    <source>
        <dbReference type="ARBA" id="ARBA00023268"/>
    </source>
</evidence>
<dbReference type="GO" id="GO:0004401">
    <property type="term" value="F:histidinol-phosphatase activity"/>
    <property type="evidence" value="ECO:0007669"/>
    <property type="project" value="UniProtKB-EC"/>
</dbReference>
<feature type="binding site" evidence="11">
    <location>
        <position position="93"/>
    </location>
    <ligand>
        <name>Zn(2+)</name>
        <dbReference type="ChEBI" id="CHEBI:29105"/>
    </ligand>
</feature>
<evidence type="ECO:0000256" key="6">
    <source>
        <dbReference type="ARBA" id="ARBA00022801"/>
    </source>
</evidence>
<evidence type="ECO:0000256" key="1">
    <source>
        <dbReference type="ARBA" id="ARBA00001947"/>
    </source>
</evidence>
<dbReference type="PROSITE" id="PS00954">
    <property type="entry name" value="IGP_DEHYDRATASE_1"/>
    <property type="match status" value="1"/>
</dbReference>
<evidence type="ECO:0000313" key="12">
    <source>
        <dbReference type="EMBL" id="URJ24959.1"/>
    </source>
</evidence>
<dbReference type="EMBL" id="CP097762">
    <property type="protein sequence ID" value="URJ24959.1"/>
    <property type="molecule type" value="Genomic_DNA"/>
</dbReference>
<feature type="active site" description="Proton donor" evidence="11">
    <location>
        <position position="11"/>
    </location>
</feature>
<dbReference type="InterPro" id="IPR005954">
    <property type="entry name" value="HisB_N"/>
</dbReference>
<evidence type="ECO:0000256" key="7">
    <source>
        <dbReference type="ARBA" id="ARBA00022842"/>
    </source>
</evidence>
<accession>A0ABY4SSK0</accession>
<keyword evidence="11" id="KW-0862">Zinc</keyword>
<comment type="subcellular location">
    <subcellularLocation>
        <location evidence="11">Cytoplasm</location>
    </subcellularLocation>
</comment>
<dbReference type="Gene3D" id="3.30.230.40">
    <property type="entry name" value="Imidazole glycerol phosphate dehydratase, domain 1"/>
    <property type="match status" value="2"/>
</dbReference>
<feature type="active site" description="Nucleophile" evidence="11">
    <location>
        <position position="9"/>
    </location>
</feature>
<organism evidence="12 13">
    <name type="scientific">Candidatus Blochmannia ocreatus</name>
    <name type="common">nom. nud.</name>
    <dbReference type="NCBI Taxonomy" id="251538"/>
    <lineage>
        <taxon>Bacteria</taxon>
        <taxon>Pseudomonadati</taxon>
        <taxon>Pseudomonadota</taxon>
        <taxon>Gammaproteobacteria</taxon>
        <taxon>Enterobacterales</taxon>
        <taxon>Enterobacteriaceae</taxon>
        <taxon>ant endosymbionts</taxon>
        <taxon>Candidatus Blochmanniella</taxon>
    </lineage>
</organism>
<evidence type="ECO:0000313" key="13">
    <source>
        <dbReference type="Proteomes" id="UP001056834"/>
    </source>
</evidence>
<dbReference type="Pfam" id="PF13242">
    <property type="entry name" value="Hydrolase_like"/>
    <property type="match status" value="1"/>
</dbReference>
<evidence type="ECO:0000256" key="4">
    <source>
        <dbReference type="ARBA" id="ARBA00022605"/>
    </source>
</evidence>
<protein>
    <recommendedName>
        <fullName evidence="11">Histidine biosynthesis bifunctional protein HisB</fullName>
    </recommendedName>
    <domain>
        <recommendedName>
            <fullName evidence="11">Histidinol-phosphatase</fullName>
            <ecNumber evidence="11">3.1.3.15</ecNumber>
        </recommendedName>
    </domain>
    <domain>
        <recommendedName>
            <fullName evidence="11">Imidazoleglycerol-phosphate dehydratase</fullName>
            <shortName evidence="11">IGPD</shortName>
            <ecNumber evidence="11">4.2.1.19</ecNumber>
        </recommendedName>
    </domain>
</protein>
<dbReference type="PANTHER" id="PTHR23133:SF2">
    <property type="entry name" value="IMIDAZOLEGLYCEROL-PHOSPHATE DEHYDRATASE"/>
    <property type="match status" value="1"/>
</dbReference>
<evidence type="ECO:0000256" key="9">
    <source>
        <dbReference type="ARBA" id="ARBA00023239"/>
    </source>
</evidence>
<comment type="cofactor">
    <cofactor evidence="11">
        <name>Mg(2+)</name>
        <dbReference type="ChEBI" id="CHEBI:18420"/>
    </cofactor>
</comment>
<keyword evidence="3 11" id="KW-0963">Cytoplasm</keyword>
<sequence>MCHKILFIDRDGTLIHEPKDNFQIDSVEKLSLEPYVIPALITLRDIGFKFIIVTNQNGLGSDKFPQKKFETPHKLMIDIFQSQGITFHQVLICSHFPEEKCNCRKPKTGLIDHWLNNTQLNKFNSYVIGDRDTDIILANNMGISGIQYHRTNFGWEKITKYLLKHYRSSYVYRATTETNIKIKIWLDKNDKNDKNHISTGINFFNHMLHQIAIHSGISMNIIAQGDTNIDDHHTIEDTALVLGEALKKALNKKRGIKRFGFTLPMDDSIAQCVLDISGRSYFYYKAHYNFQKIGDLSTEMIEHFFRSLTTTMGCTLHLNVSGTNDHHKAESLFKSFGKSLGQAISIEHNSIPSSKGALL</sequence>
<dbReference type="EC" id="4.2.1.19" evidence="11"/>
<comment type="catalytic activity">
    <reaction evidence="11">
        <text>L-histidinol phosphate + H2O = L-histidinol + phosphate</text>
        <dbReference type="Rhea" id="RHEA:14465"/>
        <dbReference type="ChEBI" id="CHEBI:15377"/>
        <dbReference type="ChEBI" id="CHEBI:43474"/>
        <dbReference type="ChEBI" id="CHEBI:57699"/>
        <dbReference type="ChEBI" id="CHEBI:57980"/>
        <dbReference type="EC" id="3.1.3.15"/>
    </reaction>
</comment>
<comment type="similarity">
    <text evidence="11">In the N-terminal section; belongs to the histidinol-phosphatase family.</text>
</comment>
<feature type="binding site" evidence="11">
    <location>
        <position position="9"/>
    </location>
    <ligand>
        <name>Mg(2+)</name>
        <dbReference type="ChEBI" id="CHEBI:18420"/>
    </ligand>
</feature>
<dbReference type="InterPro" id="IPR000807">
    <property type="entry name" value="ImidazoleglycerolP_deHydtase"/>
</dbReference>
<dbReference type="Proteomes" id="UP001056834">
    <property type="component" value="Chromosome"/>
</dbReference>
<comment type="catalytic activity">
    <reaction evidence="11">
        <text>D-erythro-1-(imidazol-4-yl)glycerol 3-phosphate = 3-(imidazol-4-yl)-2-oxopropyl phosphate + H2O</text>
        <dbReference type="Rhea" id="RHEA:11040"/>
        <dbReference type="ChEBI" id="CHEBI:15377"/>
        <dbReference type="ChEBI" id="CHEBI:57766"/>
        <dbReference type="ChEBI" id="CHEBI:58278"/>
        <dbReference type="EC" id="4.2.1.19"/>
    </reaction>
</comment>
<dbReference type="InterPro" id="IPR020566">
    <property type="entry name" value="His_synth_bifunc_HisB"/>
</dbReference>
<feature type="region of interest" description="Imidazoleglycerol-phosphate dehydratase" evidence="11">
    <location>
        <begin position="167"/>
        <end position="359"/>
    </location>
</feature>
<evidence type="ECO:0000256" key="5">
    <source>
        <dbReference type="ARBA" id="ARBA00022723"/>
    </source>
</evidence>
<comment type="pathway">
    <text evidence="11">Amino-acid biosynthesis; L-histidine biosynthesis; L-histidine from 5-phospho-alpha-D-ribose 1-diphosphate: step 8/9.</text>
</comment>
<dbReference type="HAMAP" id="MF_00076">
    <property type="entry name" value="HisB"/>
    <property type="match status" value="1"/>
</dbReference>
<name>A0ABY4SSK0_9ENTR</name>
<feature type="region of interest" description="Histidinol-phosphatase" evidence="11">
    <location>
        <begin position="1"/>
        <end position="166"/>
    </location>
</feature>
<keyword evidence="5 11" id="KW-0479">Metal-binding</keyword>
<keyword evidence="9 11" id="KW-0456">Lyase</keyword>
<dbReference type="InterPro" id="IPR023214">
    <property type="entry name" value="HAD_sf"/>
</dbReference>
<feature type="binding site" evidence="11">
    <location>
        <position position="101"/>
    </location>
    <ligand>
        <name>Zn(2+)</name>
        <dbReference type="ChEBI" id="CHEBI:29105"/>
    </ligand>
</feature>
<dbReference type="PANTHER" id="PTHR23133">
    <property type="entry name" value="IMIDAZOLEGLYCEROL-PHOSPHATE DEHYDRATASE HIS7"/>
    <property type="match status" value="1"/>
</dbReference>
<gene>
    <name evidence="11 12" type="primary">hisB</name>
    <name evidence="12" type="ORF">M9405_02250</name>
</gene>
<dbReference type="InterPro" id="IPR006549">
    <property type="entry name" value="HAD-SF_hydro_IIIA"/>
</dbReference>
<dbReference type="SUPFAM" id="SSF54211">
    <property type="entry name" value="Ribosomal protein S5 domain 2-like"/>
    <property type="match status" value="2"/>
</dbReference>
<dbReference type="CDD" id="cd07503">
    <property type="entry name" value="HAD_HisB-N"/>
    <property type="match status" value="1"/>
</dbReference>
<feature type="binding site" evidence="11">
    <location>
        <position position="95"/>
    </location>
    <ligand>
        <name>Zn(2+)</name>
        <dbReference type="ChEBI" id="CHEBI:29105"/>
    </ligand>
</feature>
<evidence type="ECO:0000256" key="8">
    <source>
        <dbReference type="ARBA" id="ARBA00023102"/>
    </source>
</evidence>
<evidence type="ECO:0000256" key="2">
    <source>
        <dbReference type="ARBA" id="ARBA00005047"/>
    </source>
</evidence>
<dbReference type="InterPro" id="IPR038494">
    <property type="entry name" value="IGPD_sf"/>
</dbReference>
<keyword evidence="10 11" id="KW-0511">Multifunctional enzyme</keyword>
<dbReference type="CDD" id="cd07914">
    <property type="entry name" value="IGPD"/>
    <property type="match status" value="1"/>
</dbReference>
<dbReference type="NCBIfam" id="NF002111">
    <property type="entry name" value="PRK00951.2-1"/>
    <property type="match status" value="1"/>
</dbReference>
<dbReference type="HAMAP" id="MF_01022">
    <property type="entry name" value="Bifunc_HisB"/>
    <property type="match status" value="1"/>
</dbReference>
<dbReference type="RefSeq" id="WP_250223090.1">
    <property type="nucleotide sequence ID" value="NZ_CP097762.1"/>
</dbReference>
<comment type="cofactor">
    <cofactor evidence="1 11">
        <name>Zn(2+)</name>
        <dbReference type="ChEBI" id="CHEBI:29105"/>
    </cofactor>
</comment>
<keyword evidence="7 11" id="KW-0460">Magnesium</keyword>
<dbReference type="InterPro" id="IPR006543">
    <property type="entry name" value="Histidinol-phos"/>
</dbReference>
<dbReference type="NCBIfam" id="TIGR01261">
    <property type="entry name" value="hisB_Nterm"/>
    <property type="match status" value="1"/>
</dbReference>
<dbReference type="SUPFAM" id="SSF56784">
    <property type="entry name" value="HAD-like"/>
    <property type="match status" value="1"/>
</dbReference>
<dbReference type="NCBIfam" id="TIGR01662">
    <property type="entry name" value="HAD-SF-IIIA"/>
    <property type="match status" value="1"/>
</dbReference>
<dbReference type="NCBIfam" id="TIGR01656">
    <property type="entry name" value="Histidinol-ppas"/>
    <property type="match status" value="1"/>
</dbReference>